<name>A0AAN9FZ95_CROPI</name>
<gene>
    <name evidence="2" type="ORF">RIF29_09116</name>
</gene>
<dbReference type="InterPro" id="IPR001810">
    <property type="entry name" value="F-box_dom"/>
</dbReference>
<dbReference type="Pfam" id="PF00646">
    <property type="entry name" value="F-box"/>
    <property type="match status" value="1"/>
</dbReference>
<dbReference type="SMART" id="SM00256">
    <property type="entry name" value="FBOX"/>
    <property type="match status" value="1"/>
</dbReference>
<evidence type="ECO:0000259" key="1">
    <source>
        <dbReference type="SMART" id="SM00256"/>
    </source>
</evidence>
<proteinExistence type="predicted"/>
<keyword evidence="3" id="KW-1185">Reference proteome</keyword>
<dbReference type="EMBL" id="JAYWIO010000002">
    <property type="protein sequence ID" value="KAK7281283.1"/>
    <property type="molecule type" value="Genomic_DNA"/>
</dbReference>
<accession>A0AAN9FZ95</accession>
<organism evidence="2 3">
    <name type="scientific">Crotalaria pallida</name>
    <name type="common">Smooth rattlebox</name>
    <name type="synonym">Crotalaria striata</name>
    <dbReference type="NCBI Taxonomy" id="3830"/>
    <lineage>
        <taxon>Eukaryota</taxon>
        <taxon>Viridiplantae</taxon>
        <taxon>Streptophyta</taxon>
        <taxon>Embryophyta</taxon>
        <taxon>Tracheophyta</taxon>
        <taxon>Spermatophyta</taxon>
        <taxon>Magnoliopsida</taxon>
        <taxon>eudicotyledons</taxon>
        <taxon>Gunneridae</taxon>
        <taxon>Pentapetalae</taxon>
        <taxon>rosids</taxon>
        <taxon>fabids</taxon>
        <taxon>Fabales</taxon>
        <taxon>Fabaceae</taxon>
        <taxon>Papilionoideae</taxon>
        <taxon>50 kb inversion clade</taxon>
        <taxon>genistoids sensu lato</taxon>
        <taxon>core genistoids</taxon>
        <taxon>Crotalarieae</taxon>
        <taxon>Crotalaria</taxon>
    </lineage>
</organism>
<feature type="domain" description="F-box" evidence="1">
    <location>
        <begin position="7"/>
        <end position="47"/>
    </location>
</feature>
<dbReference type="SUPFAM" id="SSF52047">
    <property type="entry name" value="RNI-like"/>
    <property type="match status" value="1"/>
</dbReference>
<protein>
    <recommendedName>
        <fullName evidence="1">F-box domain-containing protein</fullName>
    </recommendedName>
</protein>
<dbReference type="AlphaFoldDB" id="A0AAN9FZ95"/>
<dbReference type="Pfam" id="PF24758">
    <property type="entry name" value="LRR_At5g56370"/>
    <property type="match status" value="1"/>
</dbReference>
<comment type="caution">
    <text evidence="2">The sequence shown here is derived from an EMBL/GenBank/DDBJ whole genome shotgun (WGS) entry which is preliminary data.</text>
</comment>
<dbReference type="Proteomes" id="UP001372338">
    <property type="component" value="Unassembled WGS sequence"/>
</dbReference>
<reference evidence="2 3" key="1">
    <citation type="submission" date="2024-01" db="EMBL/GenBank/DDBJ databases">
        <title>The genomes of 5 underutilized Papilionoideae crops provide insights into root nodulation and disease resistanc.</title>
        <authorList>
            <person name="Yuan L."/>
        </authorList>
    </citation>
    <scope>NUCLEOTIDE SEQUENCE [LARGE SCALE GENOMIC DNA]</scope>
    <source>
        <strain evidence="2">ZHUSHIDOU_FW_LH</strain>
        <tissue evidence="2">Leaf</tissue>
    </source>
</reference>
<dbReference type="InterPro" id="IPR032675">
    <property type="entry name" value="LRR_dom_sf"/>
</dbReference>
<dbReference type="SUPFAM" id="SSF81383">
    <property type="entry name" value="F-box domain"/>
    <property type="match status" value="1"/>
</dbReference>
<sequence length="532" mass="61145">MDLISNLPKHILHDILSRMPEKDAARTSILSKSWKDTCSTSPVLVFVGPRYGIMNKTEEKMEDLIRKRNNFLNYVDSTLQRFHDQGLAIKQFKICLNFSDPHTLSPRIDYWMELSSESGVGVLHLTLFRPMLCQGEKYCLPPNILASKSLVKLILYGCFTVDKAFVNHPIKFRSLQVLSLSYVYVGEDQIIQNIISSCPMIENMTLKYCSGLKFVSIHSLPKLKVADFRGIQDVFVDAPSLEYFHYFSDDVNAACMNNMDKCRQLRGLCLSFPRNIIINNQWLLELFLKFPLLESLELEKCTISRKIQISSMQLKVLKFSSCFKLEEACIDAPKLYSCSYHGCEFTMPNAFLFNSSSRLEFNVKFEIGFQVDFLELRKFIENIKPKNFMVSIALDLCYPTDEFNPCVVQNLSVPPPCIKDLHLHLLSDEETLCLPLLIGLLWSCRPASISIKLNSTSCSRTIIKLLCDMLMERSNNCCCSNALLKCWWYELKDVRITSPSWKDENSVIDCKTLLDVLPTLSIKEEIKFRLES</sequence>
<dbReference type="PANTHER" id="PTHR34145:SF28">
    <property type="entry name" value="F-BOX DOMAIN-CONTAINING PROTEIN"/>
    <property type="match status" value="1"/>
</dbReference>
<dbReference type="Gene3D" id="1.20.1280.50">
    <property type="match status" value="1"/>
</dbReference>
<dbReference type="InterPro" id="IPR036047">
    <property type="entry name" value="F-box-like_dom_sf"/>
</dbReference>
<evidence type="ECO:0000313" key="3">
    <source>
        <dbReference type="Proteomes" id="UP001372338"/>
    </source>
</evidence>
<dbReference type="InterPro" id="IPR055411">
    <property type="entry name" value="LRR_FXL15/At3g58940/PEG3-like"/>
</dbReference>
<dbReference type="Gene3D" id="3.80.10.10">
    <property type="entry name" value="Ribonuclease Inhibitor"/>
    <property type="match status" value="1"/>
</dbReference>
<dbReference type="InterPro" id="IPR053772">
    <property type="entry name" value="At1g61320/At1g61330-like"/>
</dbReference>
<evidence type="ECO:0000313" key="2">
    <source>
        <dbReference type="EMBL" id="KAK7281283.1"/>
    </source>
</evidence>
<dbReference type="PANTHER" id="PTHR34145">
    <property type="entry name" value="OS02G0105600 PROTEIN"/>
    <property type="match status" value="1"/>
</dbReference>